<dbReference type="PANTHER" id="PTHR43684:SF4">
    <property type="entry name" value="ENOYL-COA HYDRATASE_ISOMERASE FAMILY PROTEIN (AFU_ORTHOLOGUE AFUA_1G01890)"/>
    <property type="match status" value="1"/>
</dbReference>
<evidence type="ECO:0000313" key="4">
    <source>
        <dbReference type="EMBL" id="KAK4498176.1"/>
    </source>
</evidence>
<accession>A0ABR0EAB6</accession>
<evidence type="ECO:0000256" key="2">
    <source>
        <dbReference type="ARBA" id="ARBA00023026"/>
    </source>
</evidence>
<dbReference type="InterPro" id="IPR029045">
    <property type="entry name" value="ClpP/crotonase-like_dom_sf"/>
</dbReference>
<evidence type="ECO:0000313" key="5">
    <source>
        <dbReference type="Proteomes" id="UP001305779"/>
    </source>
</evidence>
<dbReference type="SUPFAM" id="SSF52096">
    <property type="entry name" value="ClpP/crotonase"/>
    <property type="match status" value="1"/>
</dbReference>
<proteinExistence type="inferred from homology"/>
<dbReference type="Pfam" id="PF00378">
    <property type="entry name" value="ECH_1"/>
    <property type="match status" value="1"/>
</dbReference>
<evidence type="ECO:0000256" key="3">
    <source>
        <dbReference type="SAM" id="MobiDB-lite"/>
    </source>
</evidence>
<sequence length="321" mass="35087">MSNGQPIPTKLPASYADVPYTEIKISHHPASSPTPTPVLILTLYRPNHNNAFTDVMTDEIEHFFALASIDDRVKVIVMTGHGRMFCAGQDLNQGFRLQGNGKNETERTHRDGGGRASLAMHNCSKPTIVAINGHAIGVGITMTLPAVMRVAWSKAKIGFVFSRRGVVTEGCSSFFLPRLLGFSQTMQLLITGATLPATAKQLDGLFSDLVERQEDVLPKALEIADDLAVNTSSVSTYMIREMLYRGMPSAEEAHLLESRVMGHMRGKADNDEAVSAFLQKRKALFTATVQKDSPPVHPWHTPINVKNPMVADPSTTGKPRL</sequence>
<dbReference type="InterPro" id="IPR001753">
    <property type="entry name" value="Enoyl-CoA_hydra/iso"/>
</dbReference>
<keyword evidence="5" id="KW-1185">Reference proteome</keyword>
<comment type="similarity">
    <text evidence="1">Belongs to the enoyl-CoA hydratase/isomerase family.</text>
</comment>
<dbReference type="CDD" id="cd06558">
    <property type="entry name" value="crotonase-like"/>
    <property type="match status" value="1"/>
</dbReference>
<evidence type="ECO:0000256" key="1">
    <source>
        <dbReference type="ARBA" id="ARBA00005254"/>
    </source>
</evidence>
<dbReference type="Proteomes" id="UP001305779">
    <property type="component" value="Unassembled WGS sequence"/>
</dbReference>
<feature type="region of interest" description="Disordered" evidence="3">
    <location>
        <begin position="291"/>
        <end position="321"/>
    </location>
</feature>
<protein>
    <recommendedName>
        <fullName evidence="6">Enoyl-CoA hydratase</fullName>
    </recommendedName>
</protein>
<dbReference type="EMBL" id="JAXOVC010000008">
    <property type="protein sequence ID" value="KAK4498176.1"/>
    <property type="molecule type" value="Genomic_DNA"/>
</dbReference>
<dbReference type="PANTHER" id="PTHR43684">
    <property type="match status" value="1"/>
</dbReference>
<evidence type="ECO:0008006" key="6">
    <source>
        <dbReference type="Google" id="ProtNLM"/>
    </source>
</evidence>
<reference evidence="4 5" key="1">
    <citation type="journal article" date="2023" name="G3 (Bethesda)">
        <title>A chromosome-level genome assembly of Zasmidium syzygii isolated from banana leaves.</title>
        <authorList>
            <person name="van Westerhoven A.C."/>
            <person name="Mehrabi R."/>
            <person name="Talebi R."/>
            <person name="Steentjes M.B.F."/>
            <person name="Corcolon B."/>
            <person name="Chong P.A."/>
            <person name="Kema G.H.J."/>
            <person name="Seidl M.F."/>
        </authorList>
    </citation>
    <scope>NUCLEOTIDE SEQUENCE [LARGE SCALE GENOMIC DNA]</scope>
    <source>
        <strain evidence="4 5">P124</strain>
    </source>
</reference>
<comment type="caution">
    <text evidence="4">The sequence shown here is derived from an EMBL/GenBank/DDBJ whole genome shotgun (WGS) entry which is preliminary data.</text>
</comment>
<dbReference type="InterPro" id="IPR051053">
    <property type="entry name" value="ECH/Chromodomain_protein"/>
</dbReference>
<keyword evidence="2" id="KW-0843">Virulence</keyword>
<name>A0ABR0EAB6_ZASCE</name>
<organism evidence="4 5">
    <name type="scientific">Zasmidium cellare</name>
    <name type="common">Wine cellar mold</name>
    <name type="synonym">Racodium cellare</name>
    <dbReference type="NCBI Taxonomy" id="395010"/>
    <lineage>
        <taxon>Eukaryota</taxon>
        <taxon>Fungi</taxon>
        <taxon>Dikarya</taxon>
        <taxon>Ascomycota</taxon>
        <taxon>Pezizomycotina</taxon>
        <taxon>Dothideomycetes</taxon>
        <taxon>Dothideomycetidae</taxon>
        <taxon>Mycosphaerellales</taxon>
        <taxon>Mycosphaerellaceae</taxon>
        <taxon>Zasmidium</taxon>
    </lineage>
</organism>
<dbReference type="Gene3D" id="3.90.226.10">
    <property type="entry name" value="2-enoyl-CoA Hydratase, Chain A, domain 1"/>
    <property type="match status" value="1"/>
</dbReference>
<gene>
    <name evidence="4" type="ORF">PRZ48_010833</name>
</gene>